<evidence type="ECO:0000313" key="2">
    <source>
        <dbReference type="Proteomes" id="UP000428330"/>
    </source>
</evidence>
<keyword evidence="2" id="KW-1185">Reference proteome</keyword>
<dbReference type="OrthoDB" id="7859946at2"/>
<name>A0A6I6IQ06_9RHOB</name>
<dbReference type="KEGG" id="rom:EI983_06280"/>
<protein>
    <submittedName>
        <fullName evidence="1">Uncharacterized protein</fullName>
    </submittedName>
</protein>
<dbReference type="Proteomes" id="UP000428330">
    <property type="component" value="Chromosome"/>
</dbReference>
<sequence length="95" mass="11006">MGFTHPIGDDHPFRAVHALAEAQNLHRLEKVEAHDGALIRLFHRDTRLVFKRDGDPGSAMDRQRFDYYDHVRIPHTTPDEMLAEIKRHIAEKGLT</sequence>
<dbReference type="EMBL" id="CP034348">
    <property type="protein sequence ID" value="QGX97903.1"/>
    <property type="molecule type" value="Genomic_DNA"/>
</dbReference>
<reference evidence="2" key="1">
    <citation type="submission" date="2018-12" db="EMBL/GenBank/DDBJ databases">
        <title>Complete genome sequence of Roseovarius sp. MME-070.</title>
        <authorList>
            <person name="Nam Y.-D."/>
            <person name="Kang J."/>
            <person name="Chung W.-H."/>
            <person name="Park Y.S."/>
        </authorList>
    </citation>
    <scope>NUCLEOTIDE SEQUENCE [LARGE SCALE GENOMIC DNA]</scope>
    <source>
        <strain evidence="2">MME-070</strain>
    </source>
</reference>
<dbReference type="AlphaFoldDB" id="A0A6I6IQ06"/>
<accession>A0A6I6IQ06</accession>
<evidence type="ECO:0000313" key="1">
    <source>
        <dbReference type="EMBL" id="QGX97903.1"/>
    </source>
</evidence>
<dbReference type="RefSeq" id="WP_157706538.1">
    <property type="nucleotide sequence ID" value="NZ_CP034348.1"/>
</dbReference>
<organism evidence="1 2">
    <name type="scientific">Roseovarius faecimaris</name>
    <dbReference type="NCBI Taxonomy" id="2494550"/>
    <lineage>
        <taxon>Bacteria</taxon>
        <taxon>Pseudomonadati</taxon>
        <taxon>Pseudomonadota</taxon>
        <taxon>Alphaproteobacteria</taxon>
        <taxon>Rhodobacterales</taxon>
        <taxon>Roseobacteraceae</taxon>
        <taxon>Roseovarius</taxon>
    </lineage>
</organism>
<proteinExistence type="predicted"/>
<gene>
    <name evidence="1" type="ORF">EI983_06280</name>
</gene>